<evidence type="ECO:0008006" key="4">
    <source>
        <dbReference type="Google" id="ProtNLM"/>
    </source>
</evidence>
<sequence>MHSPTRSLLLVIGLGLGGSLLLTGCGDDPLGADNRMALLALGKCRHDQALQMTDNAIARGTEHNAQKALLLQAAILRDQGDIAAAEVLYPRIAAAWESVKGRPLTEERRERDIRLFLDVARNERLANGLPPDCRTGDSSSGDSNAAAPTPGASPSNPASRP</sequence>
<feature type="region of interest" description="Disordered" evidence="1">
    <location>
        <begin position="126"/>
        <end position="161"/>
    </location>
</feature>
<dbReference type="PROSITE" id="PS51257">
    <property type="entry name" value="PROKAR_LIPOPROTEIN"/>
    <property type="match status" value="1"/>
</dbReference>
<dbReference type="Proteomes" id="UP000322981">
    <property type="component" value="Unassembled WGS sequence"/>
</dbReference>
<comment type="caution">
    <text evidence="2">The sequence shown here is derived from an EMBL/GenBank/DDBJ whole genome shotgun (WGS) entry which is preliminary data.</text>
</comment>
<name>A0A5M8FM19_9GAMM</name>
<dbReference type="OrthoDB" id="5772960at2"/>
<evidence type="ECO:0000313" key="3">
    <source>
        <dbReference type="Proteomes" id="UP000322981"/>
    </source>
</evidence>
<dbReference type="EMBL" id="VWXX01000023">
    <property type="protein sequence ID" value="KAA6184171.1"/>
    <property type="molecule type" value="Genomic_DNA"/>
</dbReference>
<evidence type="ECO:0000313" key="2">
    <source>
        <dbReference type="EMBL" id="KAA6184171.1"/>
    </source>
</evidence>
<evidence type="ECO:0000256" key="1">
    <source>
        <dbReference type="SAM" id="MobiDB-lite"/>
    </source>
</evidence>
<keyword evidence="3" id="KW-1185">Reference proteome</keyword>
<dbReference type="AlphaFoldDB" id="A0A5M8FM19"/>
<reference evidence="2 3" key="1">
    <citation type="submission" date="2019-09" db="EMBL/GenBank/DDBJ databases">
        <title>Whole-genome sequence of the purple sulfur bacterium Thiohalocapsa marina DSM 19078.</title>
        <authorList>
            <person name="Kyndt J.A."/>
            <person name="Meyer T.E."/>
        </authorList>
    </citation>
    <scope>NUCLEOTIDE SEQUENCE [LARGE SCALE GENOMIC DNA]</scope>
    <source>
        <strain evidence="2 3">DSM 19078</strain>
    </source>
</reference>
<dbReference type="RefSeq" id="WP_150093907.1">
    <property type="nucleotide sequence ID" value="NZ_JBFUOH010000105.1"/>
</dbReference>
<protein>
    <recommendedName>
        <fullName evidence="4">Tetratricopeptide repeat protein</fullName>
    </recommendedName>
</protein>
<feature type="compositionally biased region" description="Polar residues" evidence="1">
    <location>
        <begin position="152"/>
        <end position="161"/>
    </location>
</feature>
<accession>A0A5M8FM19</accession>
<proteinExistence type="predicted"/>
<gene>
    <name evidence="2" type="ORF">F2Q65_13345</name>
</gene>
<organism evidence="2 3">
    <name type="scientific">Thiohalocapsa marina</name>
    <dbReference type="NCBI Taxonomy" id="424902"/>
    <lineage>
        <taxon>Bacteria</taxon>
        <taxon>Pseudomonadati</taxon>
        <taxon>Pseudomonadota</taxon>
        <taxon>Gammaproteobacteria</taxon>
        <taxon>Chromatiales</taxon>
        <taxon>Chromatiaceae</taxon>
        <taxon>Thiohalocapsa</taxon>
    </lineage>
</organism>